<organism evidence="10">
    <name type="scientific">marine metagenome</name>
    <dbReference type="NCBI Taxonomy" id="408172"/>
    <lineage>
        <taxon>unclassified sequences</taxon>
        <taxon>metagenomes</taxon>
        <taxon>ecological metagenomes</taxon>
    </lineage>
</organism>
<dbReference type="Gene3D" id="3.10.580.10">
    <property type="entry name" value="CBS-domain"/>
    <property type="match status" value="1"/>
</dbReference>
<evidence type="ECO:0000256" key="4">
    <source>
        <dbReference type="ARBA" id="ARBA00022989"/>
    </source>
</evidence>
<proteinExistence type="predicted"/>
<evidence type="ECO:0000313" key="10">
    <source>
        <dbReference type="EMBL" id="SUZ81206.1"/>
    </source>
</evidence>
<dbReference type="PANTHER" id="PTHR22777:SF4">
    <property type="entry name" value="UPF0053 PROTEIN SLL1254"/>
    <property type="match status" value="1"/>
</dbReference>
<keyword evidence="2 7" id="KW-0812">Transmembrane</keyword>
<keyword evidence="3" id="KW-0677">Repeat</keyword>
<evidence type="ECO:0000256" key="2">
    <source>
        <dbReference type="ARBA" id="ARBA00022692"/>
    </source>
</evidence>
<evidence type="ECO:0000259" key="8">
    <source>
        <dbReference type="PROSITE" id="PS51371"/>
    </source>
</evidence>
<evidence type="ECO:0000256" key="6">
    <source>
        <dbReference type="ARBA" id="ARBA00023136"/>
    </source>
</evidence>
<evidence type="ECO:0000256" key="7">
    <source>
        <dbReference type="SAM" id="Phobius"/>
    </source>
</evidence>
<dbReference type="InterPro" id="IPR044751">
    <property type="entry name" value="Ion_transp-like_CBS"/>
</dbReference>
<dbReference type="SUPFAM" id="SSF54631">
    <property type="entry name" value="CBS-domain pair"/>
    <property type="match status" value="1"/>
</dbReference>
<protein>
    <recommendedName>
        <fullName evidence="11">CNNM transmembrane domain-containing protein</fullName>
    </recommendedName>
</protein>
<name>A0A381QP95_9ZZZZ</name>
<keyword evidence="4 7" id="KW-1133">Transmembrane helix</keyword>
<dbReference type="InterPro" id="IPR002550">
    <property type="entry name" value="CNNM"/>
</dbReference>
<evidence type="ECO:0000256" key="5">
    <source>
        <dbReference type="ARBA" id="ARBA00023122"/>
    </source>
</evidence>
<feature type="domain" description="CBS" evidence="8">
    <location>
        <begin position="263"/>
        <end position="321"/>
    </location>
</feature>
<dbReference type="InterPro" id="IPR046342">
    <property type="entry name" value="CBS_dom_sf"/>
</dbReference>
<evidence type="ECO:0008006" key="11">
    <source>
        <dbReference type="Google" id="ProtNLM"/>
    </source>
</evidence>
<dbReference type="PROSITE" id="PS51371">
    <property type="entry name" value="CBS"/>
    <property type="match status" value="2"/>
</dbReference>
<reference evidence="10" key="1">
    <citation type="submission" date="2018-05" db="EMBL/GenBank/DDBJ databases">
        <authorList>
            <person name="Lanie J.A."/>
            <person name="Ng W.-L."/>
            <person name="Kazmierczak K.M."/>
            <person name="Andrzejewski T.M."/>
            <person name="Davidsen T.M."/>
            <person name="Wayne K.J."/>
            <person name="Tettelin H."/>
            <person name="Glass J.I."/>
            <person name="Rusch D."/>
            <person name="Podicherti R."/>
            <person name="Tsui H.-C.T."/>
            <person name="Winkler M.E."/>
        </authorList>
    </citation>
    <scope>NUCLEOTIDE SEQUENCE</scope>
</reference>
<dbReference type="PANTHER" id="PTHR22777">
    <property type="entry name" value="HEMOLYSIN-RELATED"/>
    <property type="match status" value="1"/>
</dbReference>
<evidence type="ECO:0000256" key="1">
    <source>
        <dbReference type="ARBA" id="ARBA00004141"/>
    </source>
</evidence>
<feature type="domain" description="CNNM transmembrane" evidence="9">
    <location>
        <begin position="1"/>
        <end position="179"/>
    </location>
</feature>
<keyword evidence="5" id="KW-0129">CBS domain</keyword>
<dbReference type="PROSITE" id="PS51846">
    <property type="entry name" value="CNNM"/>
    <property type="match status" value="1"/>
</dbReference>
<dbReference type="InterPro" id="IPR000644">
    <property type="entry name" value="CBS_dom"/>
</dbReference>
<dbReference type="EMBL" id="UINC01001459">
    <property type="protein sequence ID" value="SUZ81206.1"/>
    <property type="molecule type" value="Genomic_DNA"/>
</dbReference>
<dbReference type="Pfam" id="PF00571">
    <property type="entry name" value="CBS"/>
    <property type="match status" value="2"/>
</dbReference>
<keyword evidence="6 7" id="KW-0472">Membrane</keyword>
<accession>A0A381QP95</accession>
<dbReference type="AlphaFoldDB" id="A0A381QP95"/>
<evidence type="ECO:0000259" key="9">
    <source>
        <dbReference type="PROSITE" id="PS51846"/>
    </source>
</evidence>
<feature type="transmembrane region" description="Helical" evidence="7">
    <location>
        <begin position="129"/>
        <end position="149"/>
    </location>
</feature>
<dbReference type="CDD" id="cd04590">
    <property type="entry name" value="CBS_pair_CorC_HlyC_assoc"/>
    <property type="match status" value="1"/>
</dbReference>
<sequence>MLELCMVVSLVVLISGACSLFEAALYSVPLAEINALERAGHPSGPMLRTLRSHIDRPIAAILSLNTVANTGGAALAGGIASNVFGSPWVGYFSAAFTLVILLLSEIIPKTAGVVYSRYLARRIARPLEFLVLIFTPVIWLSRGVTRLVASSNEAERVSDEELLLMVRQGLRSGDLKPHEADVISNILSLETKTAEAIMTPRVVLFSLSTSTSLTNAAATEQLLRHSRVPVYDDDVDDIVGIVHRRDILGAAAKDEFNTTLDQLMRPVHFVVESAKLDQLLRMFLEQRQHLMVVTDEFGTVSGIVTLEDVLEEILGHEIVDEFDQVADLRAFARQQRAAGQPPQNDR</sequence>
<feature type="transmembrane region" description="Helical" evidence="7">
    <location>
        <begin position="88"/>
        <end position="108"/>
    </location>
</feature>
<evidence type="ECO:0000256" key="3">
    <source>
        <dbReference type="ARBA" id="ARBA00022737"/>
    </source>
</evidence>
<dbReference type="GO" id="GO:0005886">
    <property type="term" value="C:plasma membrane"/>
    <property type="evidence" value="ECO:0007669"/>
    <property type="project" value="TreeGrafter"/>
</dbReference>
<dbReference type="Pfam" id="PF01595">
    <property type="entry name" value="CNNM"/>
    <property type="match status" value="1"/>
</dbReference>
<comment type="subcellular location">
    <subcellularLocation>
        <location evidence="1">Membrane</location>
        <topology evidence="1">Multi-pass membrane protein</topology>
    </subcellularLocation>
</comment>
<gene>
    <name evidence="10" type="ORF">METZ01_LOCUS34060</name>
</gene>
<feature type="domain" description="CBS" evidence="8">
    <location>
        <begin position="198"/>
        <end position="259"/>
    </location>
</feature>